<evidence type="ECO:0000256" key="5">
    <source>
        <dbReference type="ARBA" id="ARBA00023125"/>
    </source>
</evidence>
<dbReference type="PROSITE" id="PS51755">
    <property type="entry name" value="OMPR_PHOB"/>
    <property type="match status" value="1"/>
</dbReference>
<dbReference type="Gene3D" id="1.10.10.10">
    <property type="entry name" value="Winged helix-like DNA-binding domain superfamily/Winged helix DNA-binding domain"/>
    <property type="match status" value="1"/>
</dbReference>
<dbReference type="Pfam" id="PF00069">
    <property type="entry name" value="Pkinase"/>
    <property type="match status" value="1"/>
</dbReference>
<dbReference type="InterPro" id="IPR001867">
    <property type="entry name" value="OmpR/PhoB-type_DNA-bd"/>
</dbReference>
<evidence type="ECO:0000256" key="8">
    <source>
        <dbReference type="PROSITE-ProRule" id="PRU10141"/>
    </source>
</evidence>
<feature type="repeat" description="TPR" evidence="6">
    <location>
        <begin position="530"/>
        <end position="563"/>
    </location>
</feature>
<organism evidence="11 12">
    <name type="scientific">Lysobacter niastensis</name>
    <dbReference type="NCBI Taxonomy" id="380629"/>
    <lineage>
        <taxon>Bacteria</taxon>
        <taxon>Pseudomonadati</taxon>
        <taxon>Pseudomonadota</taxon>
        <taxon>Gammaproteobacteria</taxon>
        <taxon>Lysobacterales</taxon>
        <taxon>Lysobacteraceae</taxon>
        <taxon>Lysobacter</taxon>
    </lineage>
</organism>
<name>A0ABS0BAP6_9GAMM</name>
<dbReference type="InterPro" id="IPR016032">
    <property type="entry name" value="Sig_transdc_resp-reg_C-effctor"/>
</dbReference>
<dbReference type="InterPro" id="IPR019734">
    <property type="entry name" value="TPR_rpt"/>
</dbReference>
<evidence type="ECO:0000256" key="4">
    <source>
        <dbReference type="ARBA" id="ARBA00022840"/>
    </source>
</evidence>
<evidence type="ECO:0000313" key="12">
    <source>
        <dbReference type="Proteomes" id="UP001429984"/>
    </source>
</evidence>
<dbReference type="CDD" id="cd00383">
    <property type="entry name" value="trans_reg_C"/>
    <property type="match status" value="1"/>
</dbReference>
<keyword evidence="5 7" id="KW-0238">DNA-binding</keyword>
<dbReference type="PANTHER" id="PTHR43289">
    <property type="entry name" value="MITOGEN-ACTIVATED PROTEIN KINASE KINASE KINASE 20-RELATED"/>
    <property type="match status" value="1"/>
</dbReference>
<evidence type="ECO:0000256" key="3">
    <source>
        <dbReference type="ARBA" id="ARBA00022777"/>
    </source>
</evidence>
<gene>
    <name evidence="11" type="ORF">IU514_18675</name>
</gene>
<dbReference type="SMART" id="SM00862">
    <property type="entry name" value="Trans_reg_C"/>
    <property type="match status" value="1"/>
</dbReference>
<evidence type="ECO:0000256" key="1">
    <source>
        <dbReference type="ARBA" id="ARBA00022679"/>
    </source>
</evidence>
<keyword evidence="3" id="KW-0418">Kinase</keyword>
<keyword evidence="4 8" id="KW-0067">ATP-binding</keyword>
<dbReference type="RefSeq" id="WP_194932657.1">
    <property type="nucleotide sequence ID" value="NZ_JADLZT010000013.1"/>
</dbReference>
<evidence type="ECO:0000259" key="10">
    <source>
        <dbReference type="PROSITE" id="PS51755"/>
    </source>
</evidence>
<protein>
    <submittedName>
        <fullName evidence="11">Winged helix-turn-helix domain-containing protein</fullName>
    </submittedName>
</protein>
<dbReference type="SUPFAM" id="SSF46894">
    <property type="entry name" value="C-terminal effector domain of the bipartite response regulators"/>
    <property type="match status" value="1"/>
</dbReference>
<dbReference type="PANTHER" id="PTHR43289:SF6">
    <property type="entry name" value="SERINE_THREONINE-PROTEIN KINASE NEKL-3"/>
    <property type="match status" value="1"/>
</dbReference>
<evidence type="ECO:0000259" key="9">
    <source>
        <dbReference type="PROSITE" id="PS50011"/>
    </source>
</evidence>
<dbReference type="InterPro" id="IPR017441">
    <property type="entry name" value="Protein_kinase_ATP_BS"/>
</dbReference>
<evidence type="ECO:0000256" key="6">
    <source>
        <dbReference type="PROSITE-ProRule" id="PRU00339"/>
    </source>
</evidence>
<feature type="DNA-binding region" description="OmpR/PhoB-type" evidence="7">
    <location>
        <begin position="11"/>
        <end position="106"/>
    </location>
</feature>
<feature type="binding site" evidence="8">
    <location>
        <position position="170"/>
    </location>
    <ligand>
        <name>ATP</name>
        <dbReference type="ChEBI" id="CHEBI:30616"/>
    </ligand>
</feature>
<dbReference type="PROSITE" id="PS00107">
    <property type="entry name" value="PROTEIN_KINASE_ATP"/>
    <property type="match status" value="1"/>
</dbReference>
<dbReference type="InterPro" id="IPR036388">
    <property type="entry name" value="WH-like_DNA-bd_sf"/>
</dbReference>
<reference evidence="11 12" key="1">
    <citation type="submission" date="2020-11" db="EMBL/GenBank/DDBJ databases">
        <title>Draft Genome Sequence and Secondary Metabolite Biosynthetic Potential of the Lysobacter niastensis Type strain DSM 18481.</title>
        <authorList>
            <person name="Turrini P."/>
            <person name="Artuso I."/>
            <person name="Tescari M."/>
            <person name="Lugli G.A."/>
            <person name="Frangipani E."/>
            <person name="Ventura M."/>
            <person name="Visca P."/>
        </authorList>
    </citation>
    <scope>NUCLEOTIDE SEQUENCE [LARGE SCALE GENOMIC DNA]</scope>
    <source>
        <strain evidence="11 12">DSM 18481</strain>
    </source>
</reference>
<keyword evidence="1" id="KW-0808">Transferase</keyword>
<feature type="domain" description="OmpR/PhoB-type" evidence="10">
    <location>
        <begin position="11"/>
        <end position="106"/>
    </location>
</feature>
<dbReference type="Proteomes" id="UP001429984">
    <property type="component" value="Unassembled WGS sequence"/>
</dbReference>
<accession>A0ABS0BAP6</accession>
<comment type="caution">
    <text evidence="11">The sequence shown here is derived from an EMBL/GenBank/DDBJ whole genome shotgun (WGS) entry which is preliminary data.</text>
</comment>
<dbReference type="InterPro" id="IPR011009">
    <property type="entry name" value="Kinase-like_dom_sf"/>
</dbReference>
<dbReference type="InterPro" id="IPR011990">
    <property type="entry name" value="TPR-like_helical_dom_sf"/>
</dbReference>
<dbReference type="PROSITE" id="PS50011">
    <property type="entry name" value="PROTEIN_KINASE_DOM"/>
    <property type="match status" value="1"/>
</dbReference>
<keyword evidence="12" id="KW-1185">Reference proteome</keyword>
<evidence type="ECO:0000256" key="7">
    <source>
        <dbReference type="PROSITE-ProRule" id="PRU01091"/>
    </source>
</evidence>
<keyword evidence="6" id="KW-0802">TPR repeat</keyword>
<dbReference type="Gene3D" id="1.10.510.10">
    <property type="entry name" value="Transferase(Phosphotransferase) domain 1"/>
    <property type="match status" value="1"/>
</dbReference>
<dbReference type="Gene3D" id="1.25.40.10">
    <property type="entry name" value="Tetratricopeptide repeat domain"/>
    <property type="match status" value="2"/>
</dbReference>
<dbReference type="EMBL" id="JADLZT010000013">
    <property type="protein sequence ID" value="MBF6026060.1"/>
    <property type="molecule type" value="Genomic_DNA"/>
</dbReference>
<keyword evidence="2 8" id="KW-0547">Nucleotide-binding</keyword>
<dbReference type="InterPro" id="IPR000719">
    <property type="entry name" value="Prot_kinase_dom"/>
</dbReference>
<evidence type="ECO:0000313" key="11">
    <source>
        <dbReference type="EMBL" id="MBF6026060.1"/>
    </source>
</evidence>
<evidence type="ECO:0000256" key="2">
    <source>
        <dbReference type="ARBA" id="ARBA00022741"/>
    </source>
</evidence>
<dbReference type="PROSITE" id="PS50005">
    <property type="entry name" value="TPR"/>
    <property type="match status" value="1"/>
</dbReference>
<dbReference type="SUPFAM" id="SSF56112">
    <property type="entry name" value="Protein kinase-like (PK-like)"/>
    <property type="match status" value="1"/>
</dbReference>
<sequence>MDRPFDAGTRAGLWRFAGAELHDADSRLRVEGRDQVLDRSSHEILRYLLDRAGEVVTKDELLEAGWPGRVVSENSLAKAVSRLRLALGEQGGAIRAVHGYGYRLVAAVDFQALPEASATIVSESPVLAPLREGDPLPLRTGWRIGPRLGEGSTGVIHLAQTEQGEARAIKFATGEGGLRGLKREIALTRYIREVKPDLEDVAQVIDWNLSQPPFFLELPHFPDGHLGQWAGARGGLATLDLQARIGLCTRLCEAVAGLHEIGIIHKDLKPENLYPVCDGEGQWRIVLADLGAGGALSSPRLSELGLTFSIAADTATSPRAGSLLYLAPEVIAGEAPTQRSDVFALGVLLYQLVVGDLRRSLAPGWEADVDDELLREDIALAAASNPLRRDIDARTLAQRLHTLAARHEQLEHERSHALAVQQQARQLAALKQKRRWLLAGMGVLTAFLALSLWQQVRVQNARDAAEAASRVAHENAAIADAVNRFFNQDVLGSASPYAQDGNHEPTIREAVDHAVMRIDERLRDQPVVEASVRMTIGQVYGEMMQIAKAIEQERRAVTLYEKHLGLDDPRTQQGRYRLATDLTDDSRFDEARRIIDTTDAWRRKTGGADVETTLLSHRASCYWHIRREEYAAGQSACEGAIASQLALNADDRNALVKARANLAVLHSRDGRFAQAEEQFVEIEKDFRALGDQDSPTRLRFSYLHGMNLLELARYAEAAQTLGAAYRGSVAALGADNPHTLEIQMGLARLHVMRAHHAQAVPLLQHAYAAYARQFGEDSHYTLDARNALQAALCGANSGKAGQGPAACR</sequence>
<dbReference type="Pfam" id="PF00486">
    <property type="entry name" value="Trans_reg_C"/>
    <property type="match status" value="1"/>
</dbReference>
<feature type="domain" description="Protein kinase" evidence="9">
    <location>
        <begin position="142"/>
        <end position="419"/>
    </location>
</feature>
<proteinExistence type="predicted"/>
<dbReference type="SMART" id="SM00220">
    <property type="entry name" value="S_TKc"/>
    <property type="match status" value="1"/>
</dbReference>
<dbReference type="SUPFAM" id="SSF48452">
    <property type="entry name" value="TPR-like"/>
    <property type="match status" value="1"/>
</dbReference>